<dbReference type="RefSeq" id="WP_246456880.1">
    <property type="nucleotide sequence ID" value="NZ_JACHIV010000001.1"/>
</dbReference>
<dbReference type="EMBL" id="JACHIV010000001">
    <property type="protein sequence ID" value="MBB5070115.1"/>
    <property type="molecule type" value="Genomic_DNA"/>
</dbReference>
<proteinExistence type="predicted"/>
<reference evidence="1 2" key="1">
    <citation type="submission" date="2020-08" db="EMBL/GenBank/DDBJ databases">
        <title>Sequencing the genomes of 1000 actinobacteria strains.</title>
        <authorList>
            <person name="Klenk H.-P."/>
        </authorList>
    </citation>
    <scope>NUCLEOTIDE SEQUENCE [LARGE SCALE GENOMIC DNA]</scope>
    <source>
        <strain evidence="1 2">DSM 45582</strain>
    </source>
</reference>
<comment type="caution">
    <text evidence="1">The sequence shown here is derived from an EMBL/GenBank/DDBJ whole genome shotgun (WGS) entry which is preliminary data.</text>
</comment>
<evidence type="ECO:0000313" key="1">
    <source>
        <dbReference type="EMBL" id="MBB5070115.1"/>
    </source>
</evidence>
<keyword evidence="2" id="KW-1185">Reference proteome</keyword>
<accession>A0A840NJ97</accession>
<sequence>MTEKDWEADSASPLVRRLGKPARELGVSGNDDGCPDIWELVGGDVAVIGRDLTEECAGRFPSGTTVASGERLVVLPVRLCSQRKRISPMYDLLNSVPGEQLHLAEYQPDLQGHFWRIGEAGLLGSQTKPSNRTGPKDALKKKLTDATTRLHRLQAAIEAGADPVALVDAINTAQAERAAAQAELDGTPEARNLKGGEVYAMIDSLGDVGTALADGRPETLNKIYDSLQLRLKYEPHARVVEATISPRVVSMRVRGGSRTKGPASRGYWQDWCAQALIRLFASRGPMLT</sequence>
<organism evidence="1 2">
    <name type="scientific">Saccharopolyspora gloriosae</name>
    <dbReference type="NCBI Taxonomy" id="455344"/>
    <lineage>
        <taxon>Bacteria</taxon>
        <taxon>Bacillati</taxon>
        <taxon>Actinomycetota</taxon>
        <taxon>Actinomycetes</taxon>
        <taxon>Pseudonocardiales</taxon>
        <taxon>Pseudonocardiaceae</taxon>
        <taxon>Saccharopolyspora</taxon>
    </lineage>
</organism>
<evidence type="ECO:0000313" key="2">
    <source>
        <dbReference type="Proteomes" id="UP000580474"/>
    </source>
</evidence>
<name>A0A840NJ97_9PSEU</name>
<protein>
    <submittedName>
        <fullName evidence="1">Uncharacterized protein</fullName>
    </submittedName>
</protein>
<dbReference type="Proteomes" id="UP000580474">
    <property type="component" value="Unassembled WGS sequence"/>
</dbReference>
<gene>
    <name evidence="1" type="ORF">BJ969_003203</name>
</gene>
<dbReference type="AlphaFoldDB" id="A0A840NJ97"/>